<evidence type="ECO:0000313" key="2">
    <source>
        <dbReference type="EMBL" id="SFG45834.1"/>
    </source>
</evidence>
<protein>
    <recommendedName>
        <fullName evidence="1">DUF7129 domain-containing protein</fullName>
    </recommendedName>
</protein>
<name>A0A1I2RYY1_9EURY</name>
<gene>
    <name evidence="2" type="ORF">SAMN04488063_2113</name>
</gene>
<dbReference type="Proteomes" id="UP000198876">
    <property type="component" value="Unassembled WGS sequence"/>
</dbReference>
<dbReference type="Pfam" id="PF23455">
    <property type="entry name" value="DUF7129"/>
    <property type="match status" value="1"/>
</dbReference>
<dbReference type="InterPro" id="IPR055553">
    <property type="entry name" value="DUF7129"/>
</dbReference>
<dbReference type="RefSeq" id="WP_143095491.1">
    <property type="nucleotide sequence ID" value="NZ_FOOQ01000002.1"/>
</dbReference>
<dbReference type="AlphaFoldDB" id="A0A1I2RYY1"/>
<accession>A0A1I2RYY1</accession>
<organism evidence="2 3">
    <name type="scientific">Halopelagius inordinatus</name>
    <dbReference type="NCBI Taxonomy" id="553467"/>
    <lineage>
        <taxon>Archaea</taxon>
        <taxon>Methanobacteriati</taxon>
        <taxon>Methanobacteriota</taxon>
        <taxon>Stenosarchaea group</taxon>
        <taxon>Halobacteria</taxon>
        <taxon>Halobacteriales</taxon>
        <taxon>Haloferacaceae</taxon>
    </lineage>
</organism>
<feature type="domain" description="DUF7129" evidence="1">
    <location>
        <begin position="14"/>
        <end position="50"/>
    </location>
</feature>
<sequence length="50" mass="5314">MTSWKDGPADATALSTYECFDCGTVVEAESNPATCPDCGGELRNRSMPVE</sequence>
<evidence type="ECO:0000259" key="1">
    <source>
        <dbReference type="Pfam" id="PF23455"/>
    </source>
</evidence>
<dbReference type="STRING" id="553467.SAMN04488063_2113"/>
<dbReference type="SUPFAM" id="SSF57802">
    <property type="entry name" value="Rubredoxin-like"/>
    <property type="match status" value="1"/>
</dbReference>
<keyword evidence="3" id="KW-1185">Reference proteome</keyword>
<proteinExistence type="predicted"/>
<dbReference type="Gene3D" id="2.20.28.30">
    <property type="entry name" value="RNA polymerase ii, chain L"/>
    <property type="match status" value="1"/>
</dbReference>
<evidence type="ECO:0000313" key="3">
    <source>
        <dbReference type="Proteomes" id="UP000198876"/>
    </source>
</evidence>
<dbReference type="NCBIfam" id="NF033497">
    <property type="entry name" value="rubre_like_arch"/>
    <property type="match status" value="1"/>
</dbReference>
<dbReference type="EMBL" id="FOOQ01000002">
    <property type="protein sequence ID" value="SFG45834.1"/>
    <property type="molecule type" value="Genomic_DNA"/>
</dbReference>
<dbReference type="OrthoDB" id="280213at2157"/>
<reference evidence="3" key="1">
    <citation type="submission" date="2016-10" db="EMBL/GenBank/DDBJ databases">
        <authorList>
            <person name="Varghese N."/>
            <person name="Submissions S."/>
        </authorList>
    </citation>
    <scope>NUCLEOTIDE SEQUENCE [LARGE SCALE GENOMIC DNA]</scope>
    <source>
        <strain evidence="3">CGMCC 1.7739</strain>
    </source>
</reference>